<evidence type="ECO:0008006" key="4">
    <source>
        <dbReference type="Google" id="ProtNLM"/>
    </source>
</evidence>
<proteinExistence type="inferred from homology"/>
<reference evidence="2 3" key="1">
    <citation type="submission" date="2019-12" db="EMBL/GenBank/DDBJ databases">
        <title>Draft genome sequence of the ascomycete Xylaria multiplex DSM 110363.</title>
        <authorList>
            <person name="Buettner E."/>
            <person name="Kellner H."/>
        </authorList>
    </citation>
    <scope>NUCLEOTIDE SEQUENCE [LARGE SCALE GENOMIC DNA]</scope>
    <source>
        <strain evidence="2 3">DSM 110363</strain>
    </source>
</reference>
<dbReference type="GO" id="GO:0016491">
    <property type="term" value="F:oxidoreductase activity"/>
    <property type="evidence" value="ECO:0007669"/>
    <property type="project" value="InterPro"/>
</dbReference>
<dbReference type="PANTHER" id="PTHR34598">
    <property type="entry name" value="BLL6449 PROTEIN"/>
    <property type="match status" value="1"/>
</dbReference>
<dbReference type="NCBIfam" id="NF041278">
    <property type="entry name" value="CmcJ_NvfI_EfuI"/>
    <property type="match status" value="1"/>
</dbReference>
<dbReference type="Proteomes" id="UP000481858">
    <property type="component" value="Unassembled WGS sequence"/>
</dbReference>
<dbReference type="PANTHER" id="PTHR34598:SF3">
    <property type="entry name" value="OXIDOREDUCTASE AN1597"/>
    <property type="match status" value="1"/>
</dbReference>
<dbReference type="EMBL" id="WUBL01000016">
    <property type="protein sequence ID" value="KAF2971047.1"/>
    <property type="molecule type" value="Genomic_DNA"/>
</dbReference>
<dbReference type="OrthoDB" id="412788at2759"/>
<comment type="similarity">
    <text evidence="1">Belongs to the asaB hydroxylase/desaturase family.</text>
</comment>
<gene>
    <name evidence="2" type="ORF">GQX73_g2442</name>
</gene>
<evidence type="ECO:0000256" key="1">
    <source>
        <dbReference type="ARBA" id="ARBA00023604"/>
    </source>
</evidence>
<comment type="caution">
    <text evidence="2">The sequence shown here is derived from an EMBL/GenBank/DDBJ whole genome shotgun (WGS) entry which is preliminary data.</text>
</comment>
<accession>A0A7C8MXU2</accession>
<protein>
    <recommendedName>
        <fullName evidence="4">Methyltransferase</fullName>
    </recommendedName>
</protein>
<evidence type="ECO:0000313" key="2">
    <source>
        <dbReference type="EMBL" id="KAF2971047.1"/>
    </source>
</evidence>
<dbReference type="InterPro" id="IPR044053">
    <property type="entry name" value="AsaB-like"/>
</dbReference>
<evidence type="ECO:0000313" key="3">
    <source>
        <dbReference type="Proteomes" id="UP000481858"/>
    </source>
</evidence>
<name>A0A7C8MXU2_9PEZI</name>
<sequence>MSADGHGLPDNAIRGAHDMIHHAEQEEHEHEAAAKRGLTDQAVEAEHDFMQHAEDDLDAHKLGKREVVKSISMATIVTTTTPTPVLTLNGEEKHRKRDVSTFINYYRDPGDGSPPMPVRISDKTVTNERPTIAEPMVIRDITGEEDKYTLDRNGFHLRRQATQLRGDDFHDSELVKAKYYPEAEQLLKDITGAHRIHIFDHKVRVGPSNWHKLGEGNRVTRGPLFRAHVDQSYTGAELVLRRHFPDEADSLLKRRYQIINIWRPIKTIYKDPFAVADARSVPDSDLLAASILYPRGSRDETWTMLPNNMHQWYFKNAQRPDEALLIKCFDSATSPGLARRAPHSAFEDPDMADSGHRESIEARALVFYNE</sequence>
<dbReference type="AlphaFoldDB" id="A0A7C8MXU2"/>
<organism evidence="2 3">
    <name type="scientific">Xylaria multiplex</name>
    <dbReference type="NCBI Taxonomy" id="323545"/>
    <lineage>
        <taxon>Eukaryota</taxon>
        <taxon>Fungi</taxon>
        <taxon>Dikarya</taxon>
        <taxon>Ascomycota</taxon>
        <taxon>Pezizomycotina</taxon>
        <taxon>Sordariomycetes</taxon>
        <taxon>Xylariomycetidae</taxon>
        <taxon>Xylariales</taxon>
        <taxon>Xylariaceae</taxon>
        <taxon>Xylaria</taxon>
    </lineage>
</organism>
<keyword evidence="3" id="KW-1185">Reference proteome</keyword>
<dbReference type="InParanoid" id="A0A7C8MXU2"/>